<reference evidence="3 4" key="1">
    <citation type="submission" date="2017-07" db="EMBL/GenBank/DDBJ databases">
        <title>Leptospira spp. isolated from tropical soils.</title>
        <authorList>
            <person name="Thibeaux R."/>
            <person name="Iraola G."/>
            <person name="Ferres I."/>
            <person name="Bierque E."/>
            <person name="Girault D."/>
            <person name="Soupe-Gilbert M.-E."/>
            <person name="Picardeau M."/>
            <person name="Goarant C."/>
        </authorList>
    </citation>
    <scope>NUCLEOTIDE SEQUENCE [LARGE SCALE GENOMIC DNA]</scope>
    <source>
        <strain evidence="1 4">FH2-B-C1</strain>
        <strain evidence="2 3">FH2-B-D1</strain>
    </source>
</reference>
<dbReference type="EMBL" id="NPDU01000008">
    <property type="protein sequence ID" value="PJZ63158.1"/>
    <property type="molecule type" value="Genomic_DNA"/>
</dbReference>
<protein>
    <submittedName>
        <fullName evidence="1">Uncharacterized protein</fullName>
    </submittedName>
</protein>
<evidence type="ECO:0000313" key="2">
    <source>
        <dbReference type="EMBL" id="PJZ63158.1"/>
    </source>
</evidence>
<dbReference type="Proteomes" id="UP000232149">
    <property type="component" value="Unassembled WGS sequence"/>
</dbReference>
<organism evidence="1 4">
    <name type="scientific">Leptospira adleri</name>
    <dbReference type="NCBI Taxonomy" id="2023186"/>
    <lineage>
        <taxon>Bacteria</taxon>
        <taxon>Pseudomonadati</taxon>
        <taxon>Spirochaetota</taxon>
        <taxon>Spirochaetia</taxon>
        <taxon>Leptospirales</taxon>
        <taxon>Leptospiraceae</taxon>
        <taxon>Leptospira</taxon>
    </lineage>
</organism>
<sequence>MTSPPVICFLRDNLRNGESIQIEFESSLCQKDSGEIVILLSMQAIGKIIGMLQMEGITWISRK</sequence>
<dbReference type="Proteomes" id="UP000232188">
    <property type="component" value="Unassembled WGS sequence"/>
</dbReference>
<name>A0A2M9YQK4_9LEPT</name>
<dbReference type="EMBL" id="NPDV01000005">
    <property type="protein sequence ID" value="PJZ53824.1"/>
    <property type="molecule type" value="Genomic_DNA"/>
</dbReference>
<keyword evidence="3" id="KW-1185">Reference proteome</keyword>
<accession>A0A2M9YQK4</accession>
<evidence type="ECO:0000313" key="3">
    <source>
        <dbReference type="Proteomes" id="UP000232149"/>
    </source>
</evidence>
<evidence type="ECO:0000313" key="4">
    <source>
        <dbReference type="Proteomes" id="UP000232188"/>
    </source>
</evidence>
<evidence type="ECO:0000313" key="1">
    <source>
        <dbReference type="EMBL" id="PJZ53824.1"/>
    </source>
</evidence>
<proteinExistence type="predicted"/>
<comment type="caution">
    <text evidence="1">The sequence shown here is derived from an EMBL/GenBank/DDBJ whole genome shotgun (WGS) entry which is preliminary data.</text>
</comment>
<dbReference type="AlphaFoldDB" id="A0A2M9YQK4"/>
<gene>
    <name evidence="2" type="ORF">CH376_04770</name>
    <name evidence="1" type="ORF">CH380_07355</name>
</gene>